<dbReference type="Gene3D" id="3.30.70.790">
    <property type="entry name" value="UreE, C-terminal domain"/>
    <property type="match status" value="1"/>
</dbReference>
<dbReference type="InterPro" id="IPR018551">
    <property type="entry name" value="DUF2007"/>
</dbReference>
<protein>
    <submittedName>
        <fullName evidence="2">Putative signal transducing protein</fullName>
    </submittedName>
</protein>
<reference evidence="2 3" key="1">
    <citation type="submission" date="2018-06" db="EMBL/GenBank/DDBJ databases">
        <title>Genomic Encyclopedia of Type Strains, Phase IV (KMG-IV): sequencing the most valuable type-strain genomes for metagenomic binning, comparative biology and taxonomic classification.</title>
        <authorList>
            <person name="Goeker M."/>
        </authorList>
    </citation>
    <scope>NUCLEOTIDE SEQUENCE [LARGE SCALE GENOMIC DNA]</scope>
    <source>
        <strain evidence="2 3">DSM 25532</strain>
    </source>
</reference>
<organism evidence="2 3">
    <name type="scientific">Roseimicrobium gellanilyticum</name>
    <dbReference type="NCBI Taxonomy" id="748857"/>
    <lineage>
        <taxon>Bacteria</taxon>
        <taxon>Pseudomonadati</taxon>
        <taxon>Verrucomicrobiota</taxon>
        <taxon>Verrucomicrobiia</taxon>
        <taxon>Verrucomicrobiales</taxon>
        <taxon>Verrucomicrobiaceae</taxon>
        <taxon>Roseimicrobium</taxon>
    </lineage>
</organism>
<evidence type="ECO:0000259" key="1">
    <source>
        <dbReference type="Pfam" id="PF09413"/>
    </source>
</evidence>
<name>A0A366HRG3_9BACT</name>
<evidence type="ECO:0000313" key="2">
    <source>
        <dbReference type="EMBL" id="RBP46262.1"/>
    </source>
</evidence>
<dbReference type="RefSeq" id="WP_113957788.1">
    <property type="nucleotide sequence ID" value="NZ_QNRR01000002.1"/>
</dbReference>
<evidence type="ECO:0000313" key="3">
    <source>
        <dbReference type="Proteomes" id="UP000253426"/>
    </source>
</evidence>
<feature type="domain" description="DUF2007" evidence="1">
    <location>
        <begin position="1"/>
        <end position="67"/>
    </location>
</feature>
<dbReference type="AlphaFoldDB" id="A0A366HRG3"/>
<sequence>MKELFREKDYTRVGYFQTILEAEGIPTFVRNKDTTTFMTEIPIPEFYPALCVMNDEDYEQAVQIIRDCVVKDSESSQMEVPCPKCQENNPGNFETCWSCGSDLVPATA</sequence>
<dbReference type="Pfam" id="PF09413">
    <property type="entry name" value="DUF2007"/>
    <property type="match status" value="1"/>
</dbReference>
<dbReference type="EMBL" id="QNRR01000002">
    <property type="protein sequence ID" value="RBP46262.1"/>
    <property type="molecule type" value="Genomic_DNA"/>
</dbReference>
<dbReference type="Proteomes" id="UP000253426">
    <property type="component" value="Unassembled WGS sequence"/>
</dbReference>
<dbReference type="SUPFAM" id="SSF54913">
    <property type="entry name" value="GlnB-like"/>
    <property type="match status" value="1"/>
</dbReference>
<keyword evidence="3" id="KW-1185">Reference proteome</keyword>
<dbReference type="OrthoDB" id="9814654at2"/>
<proteinExistence type="predicted"/>
<gene>
    <name evidence="2" type="ORF">DES53_102649</name>
</gene>
<dbReference type="InterPro" id="IPR011322">
    <property type="entry name" value="N-reg_PII-like_a/b"/>
</dbReference>
<accession>A0A366HRG3</accession>
<comment type="caution">
    <text evidence="2">The sequence shown here is derived from an EMBL/GenBank/DDBJ whole genome shotgun (WGS) entry which is preliminary data.</text>
</comment>